<dbReference type="InterPro" id="IPR008969">
    <property type="entry name" value="CarboxyPept-like_regulatory"/>
</dbReference>
<evidence type="ECO:0000313" key="2">
    <source>
        <dbReference type="EMBL" id="QIE58814.1"/>
    </source>
</evidence>
<keyword evidence="3" id="KW-1185">Reference proteome</keyword>
<dbReference type="Pfam" id="PF13715">
    <property type="entry name" value="CarbopepD_reg_2"/>
    <property type="match status" value="1"/>
</dbReference>
<name>A0A6G6GJX0_9FLAO</name>
<evidence type="ECO:0000256" key="1">
    <source>
        <dbReference type="SAM" id="MobiDB-lite"/>
    </source>
</evidence>
<feature type="region of interest" description="Disordered" evidence="1">
    <location>
        <begin position="233"/>
        <end position="289"/>
    </location>
</feature>
<proteinExistence type="predicted"/>
<dbReference type="RefSeq" id="WP_164678843.1">
    <property type="nucleotide sequence ID" value="NZ_CP049057.1"/>
</dbReference>
<dbReference type="KEGG" id="mgel:G5B37_04325"/>
<reference evidence="2 3" key="1">
    <citation type="submission" date="2020-02" db="EMBL/GenBank/DDBJ databases">
        <title>Complete genome sequence of Flavobacteriaceae bacterium.</title>
        <authorList>
            <person name="Kim S.-J."/>
            <person name="Kim Y.-S."/>
            <person name="Kim K.-H."/>
        </authorList>
    </citation>
    <scope>NUCLEOTIDE SEQUENCE [LARGE SCALE GENOMIC DNA]</scope>
    <source>
        <strain evidence="2 3">RR4-40</strain>
    </source>
</reference>
<dbReference type="SUPFAM" id="SSF49464">
    <property type="entry name" value="Carboxypeptidase regulatory domain-like"/>
    <property type="match status" value="1"/>
</dbReference>
<feature type="compositionally biased region" description="Basic and acidic residues" evidence="1">
    <location>
        <begin position="252"/>
        <end position="271"/>
    </location>
</feature>
<evidence type="ECO:0000313" key="3">
    <source>
        <dbReference type="Proteomes" id="UP000505306"/>
    </source>
</evidence>
<dbReference type="Proteomes" id="UP000505306">
    <property type="component" value="Chromosome"/>
</dbReference>
<protein>
    <submittedName>
        <fullName evidence="2">Uncharacterized protein</fullName>
    </submittedName>
</protein>
<dbReference type="EMBL" id="CP049057">
    <property type="protein sequence ID" value="QIE58814.1"/>
    <property type="molecule type" value="Genomic_DNA"/>
</dbReference>
<sequence>MKKSITVSIAEPCQEDWAAMSPTEKGKFCAACTKEVIDFTGATDEAIVTHVLKNNNVCGKFIPSQLNRKLTLERKTTHRFAPLAASFLIPFTLFATTNKNPVAQPQQKEFTSLGIGSMQSNAQITTKTPTVSDSTKTVTIIGTVTDINKLPLVGVNVLIKGTAKGTQTDFEGNYTIEVAPKQTLVFSNVGYISKEILISNVSNSINLQLQEDLSMMGEMVIMGGIGVRGSKFEEGPTTKPFGDEIGANLTESKTEETNSEKAMRNHKEFMKIKRAKAKAKRSKNNDGNR</sequence>
<dbReference type="AlphaFoldDB" id="A0A6G6GJX0"/>
<dbReference type="Gene3D" id="2.60.40.1120">
    <property type="entry name" value="Carboxypeptidase-like, regulatory domain"/>
    <property type="match status" value="1"/>
</dbReference>
<gene>
    <name evidence="2" type="ORF">G5B37_04325</name>
</gene>
<accession>A0A6G6GJX0</accession>
<feature type="compositionally biased region" description="Basic residues" evidence="1">
    <location>
        <begin position="272"/>
        <end position="282"/>
    </location>
</feature>
<organism evidence="2 3">
    <name type="scientific">Rasiella rasia</name>
    <dbReference type="NCBI Taxonomy" id="2744027"/>
    <lineage>
        <taxon>Bacteria</taxon>
        <taxon>Pseudomonadati</taxon>
        <taxon>Bacteroidota</taxon>
        <taxon>Flavobacteriia</taxon>
        <taxon>Flavobacteriales</taxon>
        <taxon>Flavobacteriaceae</taxon>
        <taxon>Rasiella</taxon>
    </lineage>
</organism>